<feature type="binding site" evidence="8">
    <location>
        <begin position="35"/>
        <end position="39"/>
    </location>
    <ligand>
        <name>NAD(+)</name>
        <dbReference type="ChEBI" id="CHEBI:57540"/>
    </ligand>
</feature>
<dbReference type="PIRSF" id="PIRSF037938">
    <property type="entry name" value="SIR2_euk"/>
    <property type="match status" value="1"/>
</dbReference>
<dbReference type="Proteomes" id="UP000242180">
    <property type="component" value="Unassembled WGS sequence"/>
</dbReference>
<dbReference type="GO" id="GO:0070403">
    <property type="term" value="F:NAD+ binding"/>
    <property type="evidence" value="ECO:0007669"/>
    <property type="project" value="UniProtKB-UniRule"/>
</dbReference>
<feature type="binding site" evidence="9 10">
    <location>
        <position position="148"/>
    </location>
    <ligand>
        <name>Zn(2+)</name>
        <dbReference type="ChEBI" id="CHEBI:29105"/>
    </ligand>
</feature>
<feature type="binding site" evidence="8">
    <location>
        <begin position="117"/>
        <end position="120"/>
    </location>
    <ligand>
        <name>NAD(+)</name>
        <dbReference type="ChEBI" id="CHEBI:57540"/>
    </ligand>
</feature>
<dbReference type="EMBL" id="MCGN01000005">
    <property type="protein sequence ID" value="ORY96488.1"/>
    <property type="molecule type" value="Genomic_DNA"/>
</dbReference>
<evidence type="ECO:0000313" key="13">
    <source>
        <dbReference type="EMBL" id="ORY96488.1"/>
    </source>
</evidence>
<dbReference type="PANTHER" id="PTHR11085:SF6">
    <property type="entry name" value="NAD-DEPENDENT PROTEIN DEACETYLASE SIRTUIN-2"/>
    <property type="match status" value="1"/>
</dbReference>
<comment type="similarity">
    <text evidence="1 6">Belongs to the sirtuin family. Class I subfamily.</text>
</comment>
<evidence type="ECO:0000256" key="3">
    <source>
        <dbReference type="ARBA" id="ARBA00022723"/>
    </source>
</evidence>
<feature type="binding site" evidence="8">
    <location>
        <begin position="45"/>
        <end position="47"/>
    </location>
    <ligand>
        <name>NAD(+)</name>
        <dbReference type="ChEBI" id="CHEBI:57540"/>
    </ligand>
</feature>
<protein>
    <recommendedName>
        <fullName evidence="6">NAD-dependent protein deacetylase</fullName>
        <ecNumber evidence="6">2.3.1.286</ecNumber>
    </recommendedName>
</protein>
<accession>A0A1X2HCG0</accession>
<sequence>MPLKKTGLFTEKKLDSIANHIKSGKAKKILVLTGAGISTAAGIPDFRSKHTGLYDNLQKFNLPYPEAIFDIDFFEETPEPFYTLAKEIYPGRYFPTKTHYFIKLLHDKGLLLRNFTQNIDTLERLTGLDEDRIIEAHGSFATASCIECHAIADTLELKRKVLQAKVARCVKCKKGLIKPDIVFFGENLPKRFFDELDVFDEADLMIVIGTSLQVQPFASLIDRVDDHVPRLLINKEVAGVYNSAKSGFDFRWKYGKNRDICHLGDCDMGVERLADLLGWREELDQLAEKTNKKLKALWEAEAVELEIKPPADSAVDALAEELERRLHVPETKSDQEDDYEDNCSSCSKSDKEDNKEDKENNKNDEKKPRRSPRGHKTTDKKDPKI</sequence>
<dbReference type="InParanoid" id="A0A1X2HCG0"/>
<dbReference type="FunCoup" id="A0A1X2HCG0">
    <property type="interactions" value="271"/>
</dbReference>
<evidence type="ECO:0000256" key="10">
    <source>
        <dbReference type="PROSITE-ProRule" id="PRU00236"/>
    </source>
</evidence>
<dbReference type="Gene3D" id="3.40.50.1220">
    <property type="entry name" value="TPP-binding domain"/>
    <property type="match status" value="1"/>
</dbReference>
<dbReference type="InterPro" id="IPR017328">
    <property type="entry name" value="Sirtuin_class_I"/>
</dbReference>
<dbReference type="InterPro" id="IPR026590">
    <property type="entry name" value="Ssirtuin_cat_dom"/>
</dbReference>
<keyword evidence="14" id="KW-1185">Reference proteome</keyword>
<dbReference type="GO" id="GO:0033553">
    <property type="term" value="C:rDNA heterochromatin"/>
    <property type="evidence" value="ECO:0007669"/>
    <property type="project" value="EnsemblFungi"/>
</dbReference>
<dbReference type="GO" id="GO:0031508">
    <property type="term" value="P:pericentric heterochromatin formation"/>
    <property type="evidence" value="ECO:0007669"/>
    <property type="project" value="EnsemblFungi"/>
</dbReference>
<dbReference type="InterPro" id="IPR029035">
    <property type="entry name" value="DHS-like_NAD/FAD-binding_dom"/>
</dbReference>
<dbReference type="GO" id="GO:0008270">
    <property type="term" value="F:zinc ion binding"/>
    <property type="evidence" value="ECO:0007669"/>
    <property type="project" value="UniProtKB-UniRule"/>
</dbReference>
<evidence type="ECO:0000313" key="14">
    <source>
        <dbReference type="Proteomes" id="UP000242180"/>
    </source>
</evidence>
<feature type="binding site" evidence="9 10">
    <location>
        <position position="172"/>
    </location>
    <ligand>
        <name>Zn(2+)</name>
        <dbReference type="ChEBI" id="CHEBI:29105"/>
    </ligand>
</feature>
<proteinExistence type="inferred from homology"/>
<evidence type="ECO:0000256" key="2">
    <source>
        <dbReference type="ARBA" id="ARBA00022679"/>
    </source>
</evidence>
<feature type="binding site" evidence="8">
    <location>
        <begin position="234"/>
        <end position="236"/>
    </location>
    <ligand>
        <name>NAD(+)</name>
        <dbReference type="ChEBI" id="CHEBI:57540"/>
    </ligand>
</feature>
<reference evidence="13 14" key="1">
    <citation type="submission" date="2016-07" db="EMBL/GenBank/DDBJ databases">
        <title>Pervasive Adenine N6-methylation of Active Genes in Fungi.</title>
        <authorList>
            <consortium name="DOE Joint Genome Institute"/>
            <person name="Mondo S.J."/>
            <person name="Dannebaum R.O."/>
            <person name="Kuo R.C."/>
            <person name="Labutti K."/>
            <person name="Haridas S."/>
            <person name="Kuo A."/>
            <person name="Salamov A."/>
            <person name="Ahrendt S.R."/>
            <person name="Lipzen A."/>
            <person name="Sullivan W."/>
            <person name="Andreopoulos W.B."/>
            <person name="Clum A."/>
            <person name="Lindquist E."/>
            <person name="Daum C."/>
            <person name="Ramamoorthy G.K."/>
            <person name="Gryganskyi A."/>
            <person name="Culley D."/>
            <person name="Magnuson J.K."/>
            <person name="James T.Y."/>
            <person name="O'Malley M.A."/>
            <person name="Stajich J.E."/>
            <person name="Spatafora J.W."/>
            <person name="Visel A."/>
            <person name="Grigoriev I.V."/>
        </authorList>
    </citation>
    <scope>NUCLEOTIDE SEQUENCE [LARGE SCALE GENOMIC DNA]</scope>
    <source>
        <strain evidence="13 14">NRRL 2496</strain>
    </source>
</reference>
<organism evidence="13 14">
    <name type="scientific">Syncephalastrum racemosum</name>
    <name type="common">Filamentous fungus</name>
    <dbReference type="NCBI Taxonomy" id="13706"/>
    <lineage>
        <taxon>Eukaryota</taxon>
        <taxon>Fungi</taxon>
        <taxon>Fungi incertae sedis</taxon>
        <taxon>Mucoromycota</taxon>
        <taxon>Mucoromycotina</taxon>
        <taxon>Mucoromycetes</taxon>
        <taxon>Mucorales</taxon>
        <taxon>Syncephalastraceae</taxon>
        <taxon>Syncephalastrum</taxon>
    </lineage>
</organism>
<keyword evidence="5 6" id="KW-0520">NAD</keyword>
<keyword evidence="3 6" id="KW-0479">Metal-binding</keyword>
<evidence type="ECO:0000256" key="6">
    <source>
        <dbReference type="PIRNR" id="PIRNR037938"/>
    </source>
</evidence>
<dbReference type="GO" id="GO:0099115">
    <property type="term" value="C:chromosome, subtelomeric region"/>
    <property type="evidence" value="ECO:0007669"/>
    <property type="project" value="EnsemblFungi"/>
</dbReference>
<dbReference type="AlphaFoldDB" id="A0A1X2HCG0"/>
<evidence type="ECO:0000256" key="7">
    <source>
        <dbReference type="PIRSR" id="PIRSR037938-1"/>
    </source>
</evidence>
<dbReference type="STRING" id="13706.A0A1X2HCG0"/>
<dbReference type="GO" id="GO:0046970">
    <property type="term" value="F:histone H4K16 deacetylase activity, NAD-dependent"/>
    <property type="evidence" value="ECO:0007669"/>
    <property type="project" value="EnsemblFungi"/>
</dbReference>
<dbReference type="OrthoDB" id="420264at2759"/>
<evidence type="ECO:0000259" key="12">
    <source>
        <dbReference type="PROSITE" id="PS50305"/>
    </source>
</evidence>
<name>A0A1X2HCG0_SYNRA</name>
<evidence type="ECO:0000256" key="1">
    <source>
        <dbReference type="ARBA" id="ARBA00006924"/>
    </source>
</evidence>
<dbReference type="GO" id="GO:0000183">
    <property type="term" value="P:rDNA heterochromatin formation"/>
    <property type="evidence" value="ECO:0007669"/>
    <property type="project" value="EnsemblFungi"/>
</dbReference>
<dbReference type="EC" id="2.3.1.286" evidence="6"/>
<evidence type="ECO:0000256" key="9">
    <source>
        <dbReference type="PIRSR" id="PIRSR037938-3"/>
    </source>
</evidence>
<feature type="region of interest" description="Disordered" evidence="11">
    <location>
        <begin position="326"/>
        <end position="385"/>
    </location>
</feature>
<evidence type="ECO:0000256" key="8">
    <source>
        <dbReference type="PIRSR" id="PIRSR037938-2"/>
    </source>
</evidence>
<dbReference type="GO" id="GO:0005721">
    <property type="term" value="C:pericentric heterochromatin"/>
    <property type="evidence" value="ECO:0007669"/>
    <property type="project" value="EnsemblFungi"/>
</dbReference>
<feature type="binding site" evidence="9 10">
    <location>
        <position position="145"/>
    </location>
    <ligand>
        <name>Zn(2+)</name>
        <dbReference type="ChEBI" id="CHEBI:29105"/>
    </ligand>
</feature>
<feature type="binding site" evidence="8">
    <location>
        <begin position="210"/>
        <end position="211"/>
    </location>
    <ligand>
        <name>NAD(+)</name>
        <dbReference type="ChEBI" id="CHEBI:57540"/>
    </ligand>
</feature>
<keyword evidence="2 6" id="KW-0808">Transferase</keyword>
<dbReference type="CDD" id="cd01408">
    <property type="entry name" value="SIRT1"/>
    <property type="match status" value="1"/>
</dbReference>
<evidence type="ECO:0000256" key="4">
    <source>
        <dbReference type="ARBA" id="ARBA00022833"/>
    </source>
</evidence>
<dbReference type="PANTHER" id="PTHR11085">
    <property type="entry name" value="NAD-DEPENDENT PROTEIN DEACYLASE SIRTUIN-5, MITOCHONDRIAL-RELATED"/>
    <property type="match status" value="1"/>
</dbReference>
<comment type="catalytic activity">
    <reaction evidence="6">
        <text>N(6)-acetyl-L-lysyl-[protein] + NAD(+) + H2O = 2''-O-acetyl-ADP-D-ribose + nicotinamide + L-lysyl-[protein]</text>
        <dbReference type="Rhea" id="RHEA:43636"/>
        <dbReference type="Rhea" id="RHEA-COMP:9752"/>
        <dbReference type="Rhea" id="RHEA-COMP:10731"/>
        <dbReference type="ChEBI" id="CHEBI:15377"/>
        <dbReference type="ChEBI" id="CHEBI:17154"/>
        <dbReference type="ChEBI" id="CHEBI:29969"/>
        <dbReference type="ChEBI" id="CHEBI:57540"/>
        <dbReference type="ChEBI" id="CHEBI:61930"/>
        <dbReference type="ChEBI" id="CHEBI:83767"/>
        <dbReference type="EC" id="2.3.1.286"/>
    </reaction>
</comment>
<dbReference type="GO" id="GO:0031934">
    <property type="term" value="C:mating-type region heterochromatin"/>
    <property type="evidence" value="ECO:0007669"/>
    <property type="project" value="EnsemblFungi"/>
</dbReference>
<dbReference type="SUPFAM" id="SSF52467">
    <property type="entry name" value="DHS-like NAD/FAD-binding domain"/>
    <property type="match status" value="1"/>
</dbReference>
<evidence type="ECO:0000256" key="11">
    <source>
        <dbReference type="SAM" id="MobiDB-lite"/>
    </source>
</evidence>
<dbReference type="OMA" id="HRTERMK"/>
<comment type="caution">
    <text evidence="13">The sequence shown here is derived from an EMBL/GenBank/DDBJ whole genome shotgun (WGS) entry which is preliminary data.</text>
</comment>
<dbReference type="Pfam" id="PF02146">
    <property type="entry name" value="SIR2"/>
    <property type="match status" value="1"/>
</dbReference>
<feature type="binding site" evidence="8">
    <location>
        <position position="266"/>
    </location>
    <ligand>
        <name>NAD(+)</name>
        <dbReference type="ChEBI" id="CHEBI:57540"/>
    </ligand>
</feature>
<dbReference type="PROSITE" id="PS50305">
    <property type="entry name" value="SIRTUIN"/>
    <property type="match status" value="1"/>
</dbReference>
<dbReference type="Gene3D" id="3.30.1600.10">
    <property type="entry name" value="SIR2/SIRT2 'Small Domain"/>
    <property type="match status" value="1"/>
</dbReference>
<keyword evidence="4 6" id="KW-0862">Zinc</keyword>
<dbReference type="InterPro" id="IPR050134">
    <property type="entry name" value="NAD-dep_sirtuin_deacylases"/>
</dbReference>
<dbReference type="GO" id="GO:0045950">
    <property type="term" value="P:negative regulation of mitotic recombination"/>
    <property type="evidence" value="ECO:0007669"/>
    <property type="project" value="EnsemblFungi"/>
</dbReference>
<feature type="compositionally biased region" description="Basic and acidic residues" evidence="11">
    <location>
        <begin position="348"/>
        <end position="367"/>
    </location>
</feature>
<dbReference type="InterPro" id="IPR003000">
    <property type="entry name" value="Sirtuin"/>
</dbReference>
<evidence type="ECO:0000256" key="5">
    <source>
        <dbReference type="ARBA" id="ARBA00023027"/>
    </source>
</evidence>
<dbReference type="GO" id="GO:0005737">
    <property type="term" value="C:cytoplasm"/>
    <property type="evidence" value="ECO:0007669"/>
    <property type="project" value="EnsemblFungi"/>
</dbReference>
<feature type="compositionally biased region" description="Basic and acidic residues" evidence="11">
    <location>
        <begin position="376"/>
        <end position="385"/>
    </location>
</feature>
<gene>
    <name evidence="13" type="ORF">BCR43DRAFT_491779</name>
</gene>
<feature type="domain" description="Deacetylase sirtuin-type" evidence="12">
    <location>
        <begin position="10"/>
        <end position="280"/>
    </location>
</feature>
<dbReference type="GO" id="GO:0005634">
    <property type="term" value="C:nucleus"/>
    <property type="evidence" value="ECO:0007669"/>
    <property type="project" value="EnsemblFungi"/>
</dbReference>
<comment type="cofactor">
    <cofactor evidence="9">
        <name>Zn(2+)</name>
        <dbReference type="ChEBI" id="CHEBI:29105"/>
    </cofactor>
    <text evidence="9">Binds 1 zinc ion per subunit.</text>
</comment>
<dbReference type="InterPro" id="IPR026591">
    <property type="entry name" value="Sirtuin_cat_small_dom_sf"/>
</dbReference>
<feature type="binding site" evidence="9 10">
    <location>
        <position position="169"/>
    </location>
    <ligand>
        <name>Zn(2+)</name>
        <dbReference type="ChEBI" id="CHEBI:29105"/>
    </ligand>
</feature>
<feature type="active site" description="Proton acceptor" evidence="7 10">
    <location>
        <position position="137"/>
    </location>
</feature>